<evidence type="ECO:0000256" key="2">
    <source>
        <dbReference type="ARBA" id="ARBA00014286"/>
    </source>
</evidence>
<evidence type="ECO:0000313" key="4">
    <source>
        <dbReference type="EMBL" id="KAK5100690.1"/>
    </source>
</evidence>
<protein>
    <recommendedName>
        <fullName evidence="2">Altered inheritance of mitochondria protein 6</fullName>
    </recommendedName>
</protein>
<dbReference type="EMBL" id="JAVRRG010000006">
    <property type="protein sequence ID" value="KAK5100690.1"/>
    <property type="molecule type" value="Genomic_DNA"/>
</dbReference>
<reference evidence="4 5" key="1">
    <citation type="submission" date="2023-08" db="EMBL/GenBank/DDBJ databases">
        <title>Black Yeasts Isolated from many extreme environments.</title>
        <authorList>
            <person name="Coleine C."/>
            <person name="Stajich J.E."/>
            <person name="Selbmann L."/>
        </authorList>
    </citation>
    <scope>NUCLEOTIDE SEQUENCE [LARGE SCALE GENOMIC DNA]</scope>
    <source>
        <strain evidence="4 5">CCFEE 5885</strain>
    </source>
</reference>
<dbReference type="Proteomes" id="UP001345013">
    <property type="component" value="Unassembled WGS sequence"/>
</dbReference>
<sequence length="390" mass="43046">MSIRLEDAFPDQGEVALDSTVMTSERRYTKALGNSWSGTRTRLAYRHLAIAFAILNIGISLAAVAIFFLLVSIRSQLKPAIIPSGYRTIGQQWQHPNQTTALISSLTEDLSGAVTPVPVHSHNDYWRATPLFDALSTGCTGVEADIWFDDLTPNSSELLVSHTRRAVIPDRTLRSLYIDPLFGILNAQNAGLQPTAPLVGVYDTSPNATLVLMLDFKENGTDLWPLVQHHLTPLRQAGYLQYWNGTSLIPGPITIVGSGNAPFDLISANASHRDIFFDAPLDKLAEDAKYNHSNSYYASVAMSKSIGTRWGGRFSSAQRSKVQSQIDVACERGLLARYWSTPAWPISLRSRVWRELVDMGAGMLNADDLVSASRWDWGFCTVFSLPLCGW</sequence>
<comment type="similarity">
    <text evidence="1">Belongs to the AIM6 family.</text>
</comment>
<gene>
    <name evidence="4" type="primary">AIM6_1</name>
    <name evidence="4" type="ORF">LTR24_000836</name>
</gene>
<dbReference type="PANTHER" id="PTHR31571:SF1">
    <property type="entry name" value="ALTERED INHERITANCE OF MITOCHONDRIA PROTEIN 6"/>
    <property type="match status" value="1"/>
</dbReference>
<proteinExistence type="inferred from homology"/>
<evidence type="ECO:0000256" key="1">
    <source>
        <dbReference type="ARBA" id="ARBA00008858"/>
    </source>
</evidence>
<evidence type="ECO:0000256" key="3">
    <source>
        <dbReference type="SAM" id="Phobius"/>
    </source>
</evidence>
<dbReference type="InterPro" id="IPR051236">
    <property type="entry name" value="HAT_RTT109-like"/>
</dbReference>
<keyword evidence="5" id="KW-1185">Reference proteome</keyword>
<dbReference type="SUPFAM" id="SSF51695">
    <property type="entry name" value="PLC-like phosphodiesterases"/>
    <property type="match status" value="1"/>
</dbReference>
<organism evidence="4 5">
    <name type="scientific">Lithohypha guttulata</name>
    <dbReference type="NCBI Taxonomy" id="1690604"/>
    <lineage>
        <taxon>Eukaryota</taxon>
        <taxon>Fungi</taxon>
        <taxon>Dikarya</taxon>
        <taxon>Ascomycota</taxon>
        <taxon>Pezizomycotina</taxon>
        <taxon>Eurotiomycetes</taxon>
        <taxon>Chaetothyriomycetidae</taxon>
        <taxon>Chaetothyriales</taxon>
        <taxon>Trichomeriaceae</taxon>
        <taxon>Lithohypha</taxon>
    </lineage>
</organism>
<name>A0ABR0KM89_9EURO</name>
<accession>A0ABR0KM89</accession>
<keyword evidence="3" id="KW-1133">Transmembrane helix</keyword>
<feature type="transmembrane region" description="Helical" evidence="3">
    <location>
        <begin position="48"/>
        <end position="71"/>
    </location>
</feature>
<keyword evidence="3" id="KW-0812">Transmembrane</keyword>
<comment type="caution">
    <text evidence="4">The sequence shown here is derived from an EMBL/GenBank/DDBJ whole genome shotgun (WGS) entry which is preliminary data.</text>
</comment>
<dbReference type="InterPro" id="IPR017946">
    <property type="entry name" value="PLC-like_Pdiesterase_TIM-brl"/>
</dbReference>
<dbReference type="PANTHER" id="PTHR31571">
    <property type="entry name" value="ALTERED INHERITANCE OF MITOCHONDRIA PROTEIN 6"/>
    <property type="match status" value="1"/>
</dbReference>
<evidence type="ECO:0000313" key="5">
    <source>
        <dbReference type="Proteomes" id="UP001345013"/>
    </source>
</evidence>
<keyword evidence="3" id="KW-0472">Membrane</keyword>